<sequence>MSEAERIPFKCPKCGKESEPEIQRSVNTVTEPEAAERVISGDLFSYQCPGCGTDVVLTFPLLYQDLVRRTTLQLVTAKSGLTLEDSVKDAIAERETTMAELRAKLPEADADFGEHFRVVTTPDDLREKAMILKAGLDDRYVEIIKSMTLSIQKQDGETTDVASNRFMIDDENKNFIVYFDENGEPIGEDTFPKEFYDAIVDDMKLVDEPPVVDAAWAASYAAKLLERLPTD</sequence>
<dbReference type="AlphaFoldDB" id="A0A388SHB7"/>
<name>A0A388SHB7_9BURK</name>
<dbReference type="Proteomes" id="UP000266091">
    <property type="component" value="Unassembled WGS sequence"/>
</dbReference>
<dbReference type="InterPro" id="IPR025682">
    <property type="entry name" value="CpXC_dom"/>
</dbReference>
<gene>
    <name evidence="2" type="ORF">MESMUL_21840</name>
</gene>
<evidence type="ECO:0000313" key="2">
    <source>
        <dbReference type="EMBL" id="GBO94830.1"/>
    </source>
</evidence>
<dbReference type="Pfam" id="PF14353">
    <property type="entry name" value="CpXC"/>
    <property type="match status" value="1"/>
</dbReference>
<keyword evidence="3" id="KW-1185">Reference proteome</keyword>
<feature type="domain" description="CpXC" evidence="1">
    <location>
        <begin position="10"/>
        <end position="145"/>
    </location>
</feature>
<proteinExistence type="predicted"/>
<protein>
    <recommendedName>
        <fullName evidence="1">CpXC domain-containing protein</fullName>
    </recommendedName>
</protein>
<dbReference type="OrthoDB" id="8915806at2"/>
<evidence type="ECO:0000313" key="3">
    <source>
        <dbReference type="Proteomes" id="UP000266091"/>
    </source>
</evidence>
<accession>A0A388SHB7</accession>
<dbReference type="EMBL" id="BGZJ01000002">
    <property type="protein sequence ID" value="GBO94830.1"/>
    <property type="molecule type" value="Genomic_DNA"/>
</dbReference>
<organism evidence="2 3">
    <name type="scientific">Mesosutterella multiformis</name>
    <dbReference type="NCBI Taxonomy" id="2259133"/>
    <lineage>
        <taxon>Bacteria</taxon>
        <taxon>Pseudomonadati</taxon>
        <taxon>Pseudomonadota</taxon>
        <taxon>Betaproteobacteria</taxon>
        <taxon>Burkholderiales</taxon>
        <taxon>Sutterellaceae</taxon>
        <taxon>Mesosutterella</taxon>
    </lineage>
</organism>
<reference evidence="2 3" key="1">
    <citation type="journal article" date="2018" name="Int. J. Syst. Evol. Microbiol.">
        <title>Mesosutterella multiformis gen. nov., sp. nov., a member of the family Sutterellaceae and Sutterella megalosphaeroides sp. nov., isolated from human faeces.</title>
        <authorList>
            <person name="Sakamoto M."/>
            <person name="Ikeyama N."/>
            <person name="Kunihiro T."/>
            <person name="Iino T."/>
            <person name="Yuki M."/>
            <person name="Ohkuma M."/>
        </authorList>
    </citation>
    <scope>NUCLEOTIDE SEQUENCE [LARGE SCALE GENOMIC DNA]</scope>
    <source>
        <strain evidence="2 3">4NBBH2</strain>
    </source>
</reference>
<dbReference type="RefSeq" id="WP_116271027.1">
    <property type="nucleotide sequence ID" value="NZ_BGZJ01000002.1"/>
</dbReference>
<evidence type="ECO:0000259" key="1">
    <source>
        <dbReference type="Pfam" id="PF14353"/>
    </source>
</evidence>
<comment type="caution">
    <text evidence="2">The sequence shown here is derived from an EMBL/GenBank/DDBJ whole genome shotgun (WGS) entry which is preliminary data.</text>
</comment>